<dbReference type="InterPro" id="IPR006134">
    <property type="entry name" value="DNA-dir_DNA_pol_B_multi_dom"/>
</dbReference>
<dbReference type="NCBIfam" id="TIGR00592">
    <property type="entry name" value="pol2"/>
    <property type="match status" value="1"/>
</dbReference>
<dbReference type="GO" id="GO:0003682">
    <property type="term" value="F:chromatin binding"/>
    <property type="evidence" value="ECO:0007669"/>
    <property type="project" value="TreeGrafter"/>
</dbReference>
<evidence type="ECO:0000313" key="10">
    <source>
        <dbReference type="EMBL" id="KAF8569166.1"/>
    </source>
</evidence>
<dbReference type="AlphaFoldDB" id="A0A8T0DPB3"/>
<dbReference type="PANTHER" id="PTHR45861">
    <property type="entry name" value="DNA POLYMERASE ALPHA CATALYTIC SUBUNIT"/>
    <property type="match status" value="1"/>
</dbReference>
<evidence type="ECO:0000256" key="1">
    <source>
        <dbReference type="ARBA" id="ARBA00005755"/>
    </source>
</evidence>
<dbReference type="InterPro" id="IPR043502">
    <property type="entry name" value="DNA/RNA_pol_sf"/>
</dbReference>
<feature type="compositionally biased region" description="Basic and acidic residues" evidence="6">
    <location>
        <begin position="938"/>
        <end position="949"/>
    </location>
</feature>
<dbReference type="Pfam" id="PF03104">
    <property type="entry name" value="DNA_pol_B_exo1"/>
    <property type="match status" value="1"/>
</dbReference>
<dbReference type="GO" id="GO:1902975">
    <property type="term" value="P:mitotic DNA replication initiation"/>
    <property type="evidence" value="ECO:0007669"/>
    <property type="project" value="TreeGrafter"/>
</dbReference>
<dbReference type="GO" id="GO:0005658">
    <property type="term" value="C:alpha DNA polymerase:primase complex"/>
    <property type="evidence" value="ECO:0007669"/>
    <property type="project" value="TreeGrafter"/>
</dbReference>
<evidence type="ECO:0000256" key="6">
    <source>
        <dbReference type="SAM" id="MobiDB-lite"/>
    </source>
</evidence>
<dbReference type="InterPro" id="IPR012337">
    <property type="entry name" value="RNaseH-like_sf"/>
</dbReference>
<feature type="region of interest" description="Disordered" evidence="6">
    <location>
        <begin position="66"/>
        <end position="106"/>
    </location>
</feature>
<name>A0A8T0DPB3_9TREM</name>
<dbReference type="PANTHER" id="PTHR45861:SF1">
    <property type="entry name" value="DNA POLYMERASE ALPHA CATALYTIC SUBUNIT"/>
    <property type="match status" value="1"/>
</dbReference>
<dbReference type="InterPro" id="IPR023211">
    <property type="entry name" value="DNA_pol_palm_dom_sf"/>
</dbReference>
<feature type="domain" description="DNA-directed DNA polymerase family B exonuclease" evidence="8">
    <location>
        <begin position="503"/>
        <end position="800"/>
    </location>
</feature>
<protein>
    <recommendedName>
        <fullName evidence="2">DNA-directed DNA polymerase</fullName>
        <ecNumber evidence="2">2.7.7.7</ecNumber>
    </recommendedName>
</protein>
<comment type="caution">
    <text evidence="10">The sequence shown here is derived from an EMBL/GenBank/DDBJ whole genome shotgun (WGS) entry which is preliminary data.</text>
</comment>
<sequence length="1060" mass="117859">MEGVRNPRKISASKESRLALLSRMREAKEKGEKLRIEKVEKAVYETVDEAEYAKLVQQRLEDDWIVDDEGEGYADDGREIFDDNDEDEELNERGRREKRKTKTLSASKKIRLNPDIRSSESAPLRPVVGRDIRSLFAATPTQKSTSKKRTEPVDATIDPNLDDLLAELECPPISQRSAMPQLTSVIHKAKARKTIHSTPTSQSVREVGGNPVAAALERRVAKSVTAHRTQRSSINSEPVVEQGKCHIDEIIVEPNVTPRVRNPFSTEKATNVTLVSNHEKGTPSRTKALLANQTMTELEVSAADFEDDFDTPPQTTSQTVSTAPSSLTLNETEIKPDPTVGWLAAEQESTALNADWSDELSAFSQPILFGRDDKLHFFWFDAYEDIRTQPGVIYLFGKIKDSQCPGKFHSCCLRIKDLERRIYLLPRPELVDSDSGSLLKEVYTEFREISTEHKIGKFRCKKSTKRYAFDFADVPVEAEYLEVRYAASFPALPADLQGKTFSHVFGTNTSFLENFILELQLRGPCWLEIRTAIELRPQISWCHADYEVSWRSGTQCPIVKLSTVLEQQKEQTSVSDAQSSAKAFTVPPAPPLCLVAINIKSVTQPHASHSEVVSIGLLIDHNYSLDRPVGKNLFQSHYLVLAPPKDAALPYDLRTKLPSWGSQYGPPSPTWLSAQSEIDGKPTINSSGSKQSSSGNGGVDIETNERALLGRFLTRLHKLDPDLLIGHDLWGHQIELLVQRFMANKVAHWHRIGRLRRSSQFAVNAASRAWLIRNAMPGRLVCDTRVSARELVRSRTYNLSDLACQVLADVGPAGACRQVPAHLRHLMHGIDGGVQLADLEIDSADLRCLFASSELAKQLIDFCLSDAHLVLRLAHQLQILPLAVQITSICGNVLSRTLSGGRAERNEALLLHAFTQHGYIVPDPPQQGRRGRGGAGPTHDEWDVEHADEPAQPGGGAAAGGRRKPAYIGGLVLEPKKGFYDKYILLLDFNSLYPSIIQEFNICFTTVDRELITGGARTTISSSKGDPSIEQNEVSKLQFVRRVVGCVSVRMRKHLGLLDT</sequence>
<dbReference type="CDD" id="cd05776">
    <property type="entry name" value="DNA_polB_alpha_exo"/>
    <property type="match status" value="1"/>
</dbReference>
<dbReference type="EMBL" id="JTDF01002118">
    <property type="protein sequence ID" value="KAF8569166.1"/>
    <property type="molecule type" value="Genomic_DNA"/>
</dbReference>
<feature type="region of interest" description="Disordered" evidence="6">
    <location>
        <begin position="306"/>
        <end position="327"/>
    </location>
</feature>
<evidence type="ECO:0000259" key="8">
    <source>
        <dbReference type="Pfam" id="PF03104"/>
    </source>
</evidence>
<reference evidence="10 11" key="1">
    <citation type="submission" date="2019-07" db="EMBL/GenBank/DDBJ databases">
        <title>Annotation for the trematode Paragonimus westermani.</title>
        <authorList>
            <person name="Choi Y.-J."/>
        </authorList>
    </citation>
    <scope>NUCLEOTIDE SEQUENCE [LARGE SCALE GENOMIC DNA]</scope>
    <source>
        <strain evidence="10">180907_Pwestermani</strain>
    </source>
</reference>
<dbReference type="Gene3D" id="3.90.1600.10">
    <property type="entry name" value="Palm domain of DNA polymerase"/>
    <property type="match status" value="1"/>
</dbReference>
<dbReference type="SMART" id="SM00486">
    <property type="entry name" value="POLBc"/>
    <property type="match status" value="1"/>
</dbReference>
<keyword evidence="3" id="KW-0808">Transferase</keyword>
<dbReference type="InterPro" id="IPR006172">
    <property type="entry name" value="DNA-dir_DNA_pol_B"/>
</dbReference>
<dbReference type="GO" id="GO:0003697">
    <property type="term" value="F:single-stranded DNA binding"/>
    <property type="evidence" value="ECO:0007669"/>
    <property type="project" value="TreeGrafter"/>
</dbReference>
<dbReference type="Gene3D" id="3.30.70.2820">
    <property type="match status" value="1"/>
</dbReference>
<organism evidence="10 11">
    <name type="scientific">Paragonimus westermani</name>
    <dbReference type="NCBI Taxonomy" id="34504"/>
    <lineage>
        <taxon>Eukaryota</taxon>
        <taxon>Metazoa</taxon>
        <taxon>Spiralia</taxon>
        <taxon>Lophotrochozoa</taxon>
        <taxon>Platyhelminthes</taxon>
        <taxon>Trematoda</taxon>
        <taxon>Digenea</taxon>
        <taxon>Plagiorchiida</taxon>
        <taxon>Troglotremata</taxon>
        <taxon>Troglotrematidae</taxon>
        <taxon>Paragonimus</taxon>
    </lineage>
</organism>
<dbReference type="OrthoDB" id="6250669at2759"/>
<dbReference type="GO" id="GO:0003887">
    <property type="term" value="F:DNA-directed DNA polymerase activity"/>
    <property type="evidence" value="ECO:0007669"/>
    <property type="project" value="UniProtKB-KW"/>
</dbReference>
<dbReference type="Gene3D" id="3.30.420.10">
    <property type="entry name" value="Ribonuclease H-like superfamily/Ribonuclease H"/>
    <property type="match status" value="1"/>
</dbReference>
<keyword evidence="11" id="KW-1185">Reference proteome</keyword>
<accession>A0A8T0DPB3</accession>
<dbReference type="Pfam" id="PF00136">
    <property type="entry name" value="DNA_pol_B"/>
    <property type="match status" value="1"/>
</dbReference>
<dbReference type="InterPro" id="IPR006133">
    <property type="entry name" value="DNA-dir_DNA_pol_B_exonuc"/>
</dbReference>
<feature type="domain" description="DNA-directed DNA polymerase family B multifunctional" evidence="7">
    <location>
        <begin position="894"/>
        <end position="1010"/>
    </location>
</feature>
<dbReference type="GO" id="GO:0006273">
    <property type="term" value="P:lagging strand elongation"/>
    <property type="evidence" value="ECO:0007669"/>
    <property type="project" value="TreeGrafter"/>
</dbReference>
<evidence type="ECO:0000256" key="5">
    <source>
        <dbReference type="ARBA" id="ARBA00022932"/>
    </source>
</evidence>
<keyword evidence="5" id="KW-0239">DNA-directed DNA polymerase</keyword>
<keyword evidence="4" id="KW-0548">Nucleotidyltransferase</keyword>
<dbReference type="GO" id="GO:0006272">
    <property type="term" value="P:leading strand elongation"/>
    <property type="evidence" value="ECO:0007669"/>
    <property type="project" value="TreeGrafter"/>
</dbReference>
<feature type="region of interest" description="Disordered" evidence="6">
    <location>
        <begin position="922"/>
        <end position="962"/>
    </location>
</feature>
<dbReference type="Pfam" id="PF12254">
    <property type="entry name" value="DNA_pol_alpha_N"/>
    <property type="match status" value="1"/>
</dbReference>
<dbReference type="SUPFAM" id="SSF56672">
    <property type="entry name" value="DNA/RNA polymerases"/>
    <property type="match status" value="1"/>
</dbReference>
<evidence type="ECO:0000313" key="11">
    <source>
        <dbReference type="Proteomes" id="UP000699462"/>
    </source>
</evidence>
<gene>
    <name evidence="10" type="ORF">P879_06968</name>
</gene>
<comment type="similarity">
    <text evidence="1">Belongs to the DNA polymerase type-B family.</text>
</comment>
<dbReference type="InterPro" id="IPR036397">
    <property type="entry name" value="RNaseH_sf"/>
</dbReference>
<proteinExistence type="inferred from homology"/>
<dbReference type="SUPFAM" id="SSF53098">
    <property type="entry name" value="Ribonuclease H-like"/>
    <property type="match status" value="1"/>
</dbReference>
<feature type="compositionally biased region" description="Low complexity" evidence="6">
    <location>
        <begin position="311"/>
        <end position="326"/>
    </location>
</feature>
<feature type="domain" description="DNA polymerase alpha catalytic subunit N-terminal" evidence="9">
    <location>
        <begin position="21"/>
        <end position="82"/>
    </location>
</feature>
<dbReference type="InterPro" id="IPR024647">
    <property type="entry name" value="DNA_pol_a_cat_su_N"/>
</dbReference>
<dbReference type="GO" id="GO:0003688">
    <property type="term" value="F:DNA replication origin binding"/>
    <property type="evidence" value="ECO:0007669"/>
    <property type="project" value="TreeGrafter"/>
</dbReference>
<evidence type="ECO:0000256" key="2">
    <source>
        <dbReference type="ARBA" id="ARBA00012417"/>
    </source>
</evidence>
<dbReference type="FunFam" id="3.30.70.2820:FF:000001">
    <property type="entry name" value="DNA polymerase"/>
    <property type="match status" value="1"/>
</dbReference>
<dbReference type="EC" id="2.7.7.7" evidence="2"/>
<feature type="region of interest" description="Disordered" evidence="6">
    <location>
        <begin position="671"/>
        <end position="700"/>
    </location>
</feature>
<dbReference type="Gene3D" id="2.40.50.730">
    <property type="match status" value="1"/>
</dbReference>
<evidence type="ECO:0000259" key="7">
    <source>
        <dbReference type="Pfam" id="PF00136"/>
    </source>
</evidence>
<dbReference type="Proteomes" id="UP000699462">
    <property type="component" value="Unassembled WGS sequence"/>
</dbReference>
<evidence type="ECO:0000256" key="3">
    <source>
        <dbReference type="ARBA" id="ARBA00022679"/>
    </source>
</evidence>
<evidence type="ECO:0000256" key="4">
    <source>
        <dbReference type="ARBA" id="ARBA00022695"/>
    </source>
</evidence>
<evidence type="ECO:0000259" key="9">
    <source>
        <dbReference type="Pfam" id="PF12254"/>
    </source>
</evidence>
<dbReference type="GO" id="GO:0000166">
    <property type="term" value="F:nucleotide binding"/>
    <property type="evidence" value="ECO:0007669"/>
    <property type="project" value="InterPro"/>
</dbReference>